<reference evidence="4 5" key="1">
    <citation type="submission" date="2016-03" db="EMBL/GenBank/DDBJ databases">
        <authorList>
            <consortium name="Pathogen Informatics"/>
        </authorList>
    </citation>
    <scope>NUCLEOTIDE SEQUENCE [LARGE SCALE GENOMIC DNA]</scope>
    <source>
        <strain evidence="4 5">NCTC13364</strain>
    </source>
</reference>
<dbReference type="Proteomes" id="UP000077037">
    <property type="component" value="Unassembled WGS sequence"/>
</dbReference>
<dbReference type="RefSeq" id="WP_066410198.1">
    <property type="nucleotide sequence ID" value="NZ_FKBS01000013.1"/>
</dbReference>
<keyword evidence="1 4" id="KW-0812">Transmembrane</keyword>
<keyword evidence="1" id="KW-0472">Membrane</keyword>
<organism evidence="4 5">
    <name type="scientific">Bordetella ansorpii</name>
    <dbReference type="NCBI Taxonomy" id="288768"/>
    <lineage>
        <taxon>Bacteria</taxon>
        <taxon>Pseudomonadati</taxon>
        <taxon>Pseudomonadota</taxon>
        <taxon>Betaproteobacteria</taxon>
        <taxon>Burkholderiales</taxon>
        <taxon>Alcaligenaceae</taxon>
        <taxon>Bordetella</taxon>
    </lineage>
</organism>
<feature type="transmembrane region" description="Helical" evidence="1">
    <location>
        <begin position="80"/>
        <end position="99"/>
    </location>
</feature>
<accession>A0A157MN47</accession>
<dbReference type="PANTHER" id="PTHR30273:SF2">
    <property type="entry name" value="PROTEIN FECR"/>
    <property type="match status" value="1"/>
</dbReference>
<gene>
    <name evidence="4" type="primary">fecR1</name>
    <name evidence="4" type="ORF">SAMEA1982600_01296</name>
</gene>
<dbReference type="OrthoDB" id="1100567at2"/>
<evidence type="ECO:0000259" key="2">
    <source>
        <dbReference type="Pfam" id="PF04773"/>
    </source>
</evidence>
<keyword evidence="1" id="KW-1133">Transmembrane helix</keyword>
<proteinExistence type="predicted"/>
<name>A0A157MN47_9BORD</name>
<dbReference type="PIRSF" id="PIRSF018266">
    <property type="entry name" value="FecR"/>
    <property type="match status" value="1"/>
</dbReference>
<evidence type="ECO:0000259" key="3">
    <source>
        <dbReference type="Pfam" id="PF16220"/>
    </source>
</evidence>
<sequence length="313" mass="33817">MTRDAALRRQAHDWALKLRTGRPTTEDVAAFKRWRDGSPAHAQAWSQAVKDWKTVGETAQVFRAVHPASAATPVRRGRRMFLGAGLSAAGALAVVGAIHPPLGLWPSLQEWGADYRTRTGEQRTVRLGRQLDLALNTQTSVDVSEADGIARIALISGEAAISAKDARCEVVAGAGRLTLADADIEIRCLSHARVRVVCLRGHAELHHGEHSVPLRAGEQTVFNRDRASAPAAAAGGQSAWRQGRVVFDGMPLSEAVDEINRYRPGRVVLADSSLAGRRFTASFNINALDEAIDVLHEVYGVPVRRMGELVLLG</sequence>
<dbReference type="GO" id="GO:0016989">
    <property type="term" value="F:sigma factor antagonist activity"/>
    <property type="evidence" value="ECO:0007669"/>
    <property type="project" value="TreeGrafter"/>
</dbReference>
<dbReference type="InterPro" id="IPR012373">
    <property type="entry name" value="Ferrdict_sens_TM"/>
</dbReference>
<dbReference type="Gene3D" id="3.55.50.30">
    <property type="match status" value="1"/>
</dbReference>
<dbReference type="PANTHER" id="PTHR30273">
    <property type="entry name" value="PERIPLASMIC SIGNAL SENSOR AND SIGMA FACTOR ACTIVATOR FECR-RELATED"/>
    <property type="match status" value="1"/>
</dbReference>
<dbReference type="InterPro" id="IPR032623">
    <property type="entry name" value="FecR_N"/>
</dbReference>
<dbReference type="Pfam" id="PF04773">
    <property type="entry name" value="FecR"/>
    <property type="match status" value="1"/>
</dbReference>
<protein>
    <submittedName>
        <fullName evidence="4">Transmembrane sensor</fullName>
    </submittedName>
</protein>
<evidence type="ECO:0000313" key="5">
    <source>
        <dbReference type="Proteomes" id="UP000077037"/>
    </source>
</evidence>
<dbReference type="AlphaFoldDB" id="A0A157MN47"/>
<dbReference type="Gene3D" id="2.60.120.1440">
    <property type="match status" value="1"/>
</dbReference>
<feature type="domain" description="FecR protein" evidence="2">
    <location>
        <begin position="114"/>
        <end position="203"/>
    </location>
</feature>
<dbReference type="Pfam" id="PF16220">
    <property type="entry name" value="DUF4880"/>
    <property type="match status" value="1"/>
</dbReference>
<evidence type="ECO:0000313" key="4">
    <source>
        <dbReference type="EMBL" id="SAI10240.1"/>
    </source>
</evidence>
<dbReference type="EMBL" id="FKBS01000013">
    <property type="protein sequence ID" value="SAI10240.1"/>
    <property type="molecule type" value="Genomic_DNA"/>
</dbReference>
<dbReference type="InterPro" id="IPR006860">
    <property type="entry name" value="FecR"/>
</dbReference>
<evidence type="ECO:0000256" key="1">
    <source>
        <dbReference type="SAM" id="Phobius"/>
    </source>
</evidence>
<feature type="domain" description="FecR N-terminal" evidence="3">
    <location>
        <begin position="9"/>
        <end position="48"/>
    </location>
</feature>